<feature type="domain" description="Major facilitator superfamily (MFS) profile" evidence="6">
    <location>
        <begin position="8"/>
        <end position="394"/>
    </location>
</feature>
<feature type="transmembrane region" description="Helical" evidence="5">
    <location>
        <begin position="140"/>
        <end position="159"/>
    </location>
</feature>
<accession>A0A5B8FPX6</accession>
<dbReference type="CDD" id="cd17393">
    <property type="entry name" value="MFS_MosC_like"/>
    <property type="match status" value="1"/>
</dbReference>
<feature type="transmembrane region" description="Helical" evidence="5">
    <location>
        <begin position="338"/>
        <end position="359"/>
    </location>
</feature>
<dbReference type="EMBL" id="CP040818">
    <property type="protein sequence ID" value="QDL90355.1"/>
    <property type="molecule type" value="Genomic_DNA"/>
</dbReference>
<name>A0A5B8FPX6_9RHOB</name>
<evidence type="ECO:0000313" key="7">
    <source>
        <dbReference type="EMBL" id="QDL90355.1"/>
    </source>
</evidence>
<dbReference type="PANTHER" id="PTHR23514:SF13">
    <property type="entry name" value="INNER MEMBRANE PROTEIN YBJJ"/>
    <property type="match status" value="1"/>
</dbReference>
<dbReference type="GO" id="GO:0016020">
    <property type="term" value="C:membrane"/>
    <property type="evidence" value="ECO:0007669"/>
    <property type="project" value="UniProtKB-SubCell"/>
</dbReference>
<dbReference type="PROSITE" id="PS50850">
    <property type="entry name" value="MFS"/>
    <property type="match status" value="1"/>
</dbReference>
<dbReference type="Gene3D" id="1.20.1250.20">
    <property type="entry name" value="MFS general substrate transporter like domains"/>
    <property type="match status" value="2"/>
</dbReference>
<dbReference type="InterPro" id="IPR036259">
    <property type="entry name" value="MFS_trans_sf"/>
</dbReference>
<keyword evidence="2 5" id="KW-0812">Transmembrane</keyword>
<protein>
    <submittedName>
        <fullName evidence="7">MFS transporter</fullName>
    </submittedName>
</protein>
<dbReference type="RefSeq" id="WP_138575814.1">
    <property type="nucleotide sequence ID" value="NZ_CP040818.1"/>
</dbReference>
<dbReference type="Pfam" id="PF07690">
    <property type="entry name" value="MFS_1"/>
    <property type="match status" value="1"/>
</dbReference>
<dbReference type="SUPFAM" id="SSF103473">
    <property type="entry name" value="MFS general substrate transporter"/>
    <property type="match status" value="1"/>
</dbReference>
<keyword evidence="4 5" id="KW-0472">Membrane</keyword>
<dbReference type="InterPro" id="IPR020846">
    <property type="entry name" value="MFS_dom"/>
</dbReference>
<evidence type="ECO:0000256" key="3">
    <source>
        <dbReference type="ARBA" id="ARBA00022989"/>
    </source>
</evidence>
<evidence type="ECO:0000313" key="8">
    <source>
        <dbReference type="Proteomes" id="UP000305888"/>
    </source>
</evidence>
<feature type="transmembrane region" description="Helical" evidence="5">
    <location>
        <begin position="280"/>
        <end position="298"/>
    </location>
</feature>
<evidence type="ECO:0000256" key="4">
    <source>
        <dbReference type="ARBA" id="ARBA00023136"/>
    </source>
</evidence>
<feature type="transmembrane region" description="Helical" evidence="5">
    <location>
        <begin position="371"/>
        <end position="389"/>
    </location>
</feature>
<organism evidence="7 8">
    <name type="scientific">Paroceanicella profunda</name>
    <dbReference type="NCBI Taxonomy" id="2579971"/>
    <lineage>
        <taxon>Bacteria</taxon>
        <taxon>Pseudomonadati</taxon>
        <taxon>Pseudomonadota</taxon>
        <taxon>Alphaproteobacteria</taxon>
        <taxon>Rhodobacterales</taxon>
        <taxon>Paracoccaceae</taxon>
        <taxon>Paroceanicella</taxon>
    </lineage>
</organism>
<reference evidence="7 8" key="1">
    <citation type="submission" date="2019-06" db="EMBL/GenBank/DDBJ databases">
        <title>Genome sequence of Rhodobacteraceae bacterium D4M1.</title>
        <authorList>
            <person name="Cao J."/>
        </authorList>
    </citation>
    <scope>NUCLEOTIDE SEQUENCE [LARGE SCALE GENOMIC DNA]</scope>
    <source>
        <strain evidence="7 8">D4M1</strain>
    </source>
</reference>
<evidence type="ECO:0000256" key="1">
    <source>
        <dbReference type="ARBA" id="ARBA00004141"/>
    </source>
</evidence>
<dbReference type="GO" id="GO:0022857">
    <property type="term" value="F:transmembrane transporter activity"/>
    <property type="evidence" value="ECO:0007669"/>
    <property type="project" value="InterPro"/>
</dbReference>
<feature type="transmembrane region" description="Helical" evidence="5">
    <location>
        <begin position="304"/>
        <end position="326"/>
    </location>
</feature>
<dbReference type="InterPro" id="IPR051788">
    <property type="entry name" value="MFS_Transporter"/>
</dbReference>
<feature type="transmembrane region" description="Helical" evidence="5">
    <location>
        <begin position="244"/>
        <end position="268"/>
    </location>
</feature>
<comment type="subcellular location">
    <subcellularLocation>
        <location evidence="1">Membrane</location>
        <topology evidence="1">Multi-pass membrane protein</topology>
    </subcellularLocation>
</comment>
<feature type="transmembrane region" description="Helical" evidence="5">
    <location>
        <begin position="99"/>
        <end position="119"/>
    </location>
</feature>
<evidence type="ECO:0000259" key="6">
    <source>
        <dbReference type="PROSITE" id="PS50850"/>
    </source>
</evidence>
<dbReference type="AlphaFoldDB" id="A0A5B8FPX6"/>
<dbReference type="PANTHER" id="PTHR23514">
    <property type="entry name" value="BYPASS OF STOP CODON PROTEIN 6"/>
    <property type="match status" value="1"/>
</dbReference>
<dbReference type="InterPro" id="IPR011701">
    <property type="entry name" value="MFS"/>
</dbReference>
<dbReference type="Proteomes" id="UP000305888">
    <property type="component" value="Chromosome"/>
</dbReference>
<gene>
    <name evidence="7" type="ORF">FDP22_00190</name>
</gene>
<feature type="transmembrane region" description="Helical" evidence="5">
    <location>
        <begin position="165"/>
        <end position="182"/>
    </location>
</feature>
<feature type="transmembrane region" description="Helical" evidence="5">
    <location>
        <begin position="215"/>
        <end position="232"/>
    </location>
</feature>
<keyword evidence="3 5" id="KW-1133">Transmembrane helix</keyword>
<proteinExistence type="predicted"/>
<feature type="transmembrane region" description="Helical" evidence="5">
    <location>
        <begin position="47"/>
        <end position="67"/>
    </location>
</feature>
<evidence type="ECO:0000256" key="2">
    <source>
        <dbReference type="ARBA" id="ARBA00022692"/>
    </source>
</evidence>
<keyword evidence="8" id="KW-1185">Reference proteome</keyword>
<evidence type="ECO:0000256" key="5">
    <source>
        <dbReference type="SAM" id="Phobius"/>
    </source>
</evidence>
<dbReference type="KEGG" id="ppru:FDP22_00190"/>
<sequence length="406" mass="40952">MFSAIQRRRLALYVLFFLPGVQFSSWITRTPAIRDRLDASTAEMGLVIFGLSLGAMIGILSSAPLVLKFGTRPVVGAGMASVTLSIAVVALGAALASPLLVSVGLAFGGLGMGALDVAMNVEAADVEQRIGRPFLTGMHGCFSLGTVVGALAGIALSAIAFPVPWHLMAVFVLSVPPLLLAMRQVAPGLGRRVVLTELERSRAGPVPRSWRDPRLAIIGVVVLAMALAEGAANDWLPLLMVDGHGFGATAGSLVFAGFASAMTVGRFFGGPVIARYGRAAVARGSAVSGALGIALVIFGEGPVVVGAAVALWGLGASLGFPVALSAAGETARPGESPAARVGVVATAGYVAFLVGPPLLGFLGDSFGLRSAMIVVLALMGVAAILAPALGSGRVVAREPAPCGNAG</sequence>
<feature type="transmembrane region" description="Helical" evidence="5">
    <location>
        <begin position="74"/>
        <end position="93"/>
    </location>
</feature>
<dbReference type="OrthoDB" id="9810941at2"/>